<reference evidence="8 9" key="1">
    <citation type="submission" date="2020-10" db="EMBL/GenBank/DDBJ databases">
        <authorList>
            <person name="Castelo-Branco R."/>
            <person name="Eusebio N."/>
            <person name="Adriana R."/>
            <person name="Vieira A."/>
            <person name="Brugerolle De Fraissinette N."/>
            <person name="Rezende De Castro R."/>
            <person name="Schneider M.P."/>
            <person name="Vasconcelos V."/>
            <person name="Leao P.N."/>
        </authorList>
    </citation>
    <scope>NUCLEOTIDE SEQUENCE [LARGE SCALE GENOMIC DNA]</scope>
    <source>
        <strain evidence="8 9">LEGE 06123</strain>
    </source>
</reference>
<name>A0ABR9UL77_9CHRO</name>
<dbReference type="Gene3D" id="3.90.1310.10">
    <property type="entry name" value="Penicillin-binding protein 2a (Domain 2)"/>
    <property type="match status" value="1"/>
</dbReference>
<feature type="domain" description="Penicillin-binding protein dimerisation" evidence="7">
    <location>
        <begin position="96"/>
        <end position="211"/>
    </location>
</feature>
<dbReference type="InterPro" id="IPR050515">
    <property type="entry name" value="Beta-lactam/transpept"/>
</dbReference>
<keyword evidence="3 5" id="KW-0472">Membrane</keyword>
<keyword evidence="5" id="KW-0812">Transmembrane</keyword>
<proteinExistence type="inferred from homology"/>
<comment type="subcellular location">
    <subcellularLocation>
        <location evidence="1">Membrane</location>
    </subcellularLocation>
</comment>
<feature type="domain" description="Penicillin-binding protein transpeptidase" evidence="6">
    <location>
        <begin position="288"/>
        <end position="598"/>
    </location>
</feature>
<dbReference type="RefSeq" id="WP_193930114.1">
    <property type="nucleotide sequence ID" value="NZ_CAWPMZ010000058.1"/>
</dbReference>
<dbReference type="Proteomes" id="UP000651156">
    <property type="component" value="Unassembled WGS sequence"/>
</dbReference>
<dbReference type="Pfam" id="PF03717">
    <property type="entry name" value="PBP_dimer"/>
    <property type="match status" value="1"/>
</dbReference>
<evidence type="ECO:0000256" key="4">
    <source>
        <dbReference type="SAM" id="MobiDB-lite"/>
    </source>
</evidence>
<evidence type="ECO:0000256" key="1">
    <source>
        <dbReference type="ARBA" id="ARBA00004370"/>
    </source>
</evidence>
<comment type="caution">
    <text evidence="8">The sequence shown here is derived from an EMBL/GenBank/DDBJ whole genome shotgun (WGS) entry which is preliminary data.</text>
</comment>
<feature type="compositionally biased region" description="Basic residues" evidence="4">
    <location>
        <begin position="26"/>
        <end position="40"/>
    </location>
</feature>
<keyword evidence="5" id="KW-1133">Transmembrane helix</keyword>
<gene>
    <name evidence="8" type="ORF">IQ230_01425</name>
</gene>
<evidence type="ECO:0000256" key="2">
    <source>
        <dbReference type="ARBA" id="ARBA00007171"/>
    </source>
</evidence>
<dbReference type="PANTHER" id="PTHR30627">
    <property type="entry name" value="PEPTIDOGLYCAN D,D-TRANSPEPTIDASE"/>
    <property type="match status" value="1"/>
</dbReference>
<dbReference type="InterPro" id="IPR005311">
    <property type="entry name" value="PBP_dimer"/>
</dbReference>
<comment type="similarity">
    <text evidence="2">Belongs to the transpeptidase family.</text>
</comment>
<dbReference type="Gene3D" id="3.40.710.10">
    <property type="entry name" value="DD-peptidase/beta-lactamase superfamily"/>
    <property type="match status" value="1"/>
</dbReference>
<evidence type="ECO:0000259" key="6">
    <source>
        <dbReference type="Pfam" id="PF00905"/>
    </source>
</evidence>
<organism evidence="8 9">
    <name type="scientific">Gloeocapsopsis crepidinum LEGE 06123</name>
    <dbReference type="NCBI Taxonomy" id="588587"/>
    <lineage>
        <taxon>Bacteria</taxon>
        <taxon>Bacillati</taxon>
        <taxon>Cyanobacteriota</taxon>
        <taxon>Cyanophyceae</taxon>
        <taxon>Oscillatoriophycideae</taxon>
        <taxon>Chroococcales</taxon>
        <taxon>Chroococcaceae</taxon>
        <taxon>Gloeocapsopsis</taxon>
    </lineage>
</organism>
<dbReference type="Pfam" id="PF00905">
    <property type="entry name" value="Transpeptidase"/>
    <property type="match status" value="1"/>
</dbReference>
<sequence>MPTSVPPGSFDRRHRTVVTMDTQRTKPQKKARKTLNKHPKRGGTTPYFRLILVWGVLFASSLVLAGNLYHLQVVHSSELLRRARQQQTTYVNPYIPRRQVVDRNDNVLAIDRQVYTLYVHPNQFKSDSEAETVATDVAKILARPTADITDLFIDGFKNKKSGIRLAPALSEEIADKLKKLRANGLDLVREYSRLYPQENVVADVVGYVDIDRRGQAGIEYSQEQLLERSAQTIKFRKTGNGALLSDRIPEGFVHGEDWKLQLTLDTRLQRAARVALREQMQKFSAQRGGVIVMDVQDGSILSLVSEPSYNPNEYFNSDVNSFRNWLLADLYEPGSTFKPINIAIALEEQVIQPNDVFPDPDTIKVGGWSIRNAEKEDNLSLSITGILQHSSNVGMVQVMQRLKPDVYYNWLQKLGIGKTVGIDLPFEARGQLKNQAKFVSSPIEPATASFGQGFSLTPIQLVQLHAALANGGKLVTPHVVRGLIDSQGQLQQPSLPQPRTVFSPKTTQTLVEMLETVVLQGSGKASQVLGYRIGGKTGTAQKANTSSRGYHSGAVITSFVGMMPIEAPRYVVLAIVDEPKGIAYGSTVAAPIVKSVMDSLISIERIPPSQPIPKVSPSP</sequence>
<dbReference type="InterPro" id="IPR001460">
    <property type="entry name" value="PCN-bd_Tpept"/>
</dbReference>
<dbReference type="EMBL" id="JADEWN010000002">
    <property type="protein sequence ID" value="MBE9189048.1"/>
    <property type="molecule type" value="Genomic_DNA"/>
</dbReference>
<evidence type="ECO:0000256" key="5">
    <source>
        <dbReference type="SAM" id="Phobius"/>
    </source>
</evidence>
<dbReference type="SUPFAM" id="SSF56519">
    <property type="entry name" value="Penicillin binding protein dimerisation domain"/>
    <property type="match status" value="1"/>
</dbReference>
<evidence type="ECO:0000313" key="9">
    <source>
        <dbReference type="Proteomes" id="UP000651156"/>
    </source>
</evidence>
<evidence type="ECO:0000313" key="8">
    <source>
        <dbReference type="EMBL" id="MBE9189048.1"/>
    </source>
</evidence>
<keyword evidence="9" id="KW-1185">Reference proteome</keyword>
<protein>
    <submittedName>
        <fullName evidence="8">Penicillin-binding protein 2</fullName>
    </submittedName>
</protein>
<dbReference type="Gene3D" id="3.30.450.330">
    <property type="match status" value="1"/>
</dbReference>
<dbReference type="InterPro" id="IPR012338">
    <property type="entry name" value="Beta-lactam/transpept-like"/>
</dbReference>
<feature type="transmembrane region" description="Helical" evidence="5">
    <location>
        <begin position="47"/>
        <end position="69"/>
    </location>
</feature>
<feature type="region of interest" description="Disordered" evidence="4">
    <location>
        <begin position="1"/>
        <end position="40"/>
    </location>
</feature>
<dbReference type="InterPro" id="IPR036138">
    <property type="entry name" value="PBP_dimer_sf"/>
</dbReference>
<evidence type="ECO:0000259" key="7">
    <source>
        <dbReference type="Pfam" id="PF03717"/>
    </source>
</evidence>
<accession>A0ABR9UL77</accession>
<evidence type="ECO:0000256" key="3">
    <source>
        <dbReference type="ARBA" id="ARBA00023136"/>
    </source>
</evidence>
<dbReference type="PANTHER" id="PTHR30627:SF1">
    <property type="entry name" value="PEPTIDOGLYCAN D,D-TRANSPEPTIDASE FTSI"/>
    <property type="match status" value="1"/>
</dbReference>
<dbReference type="SUPFAM" id="SSF56601">
    <property type="entry name" value="beta-lactamase/transpeptidase-like"/>
    <property type="match status" value="1"/>
</dbReference>